<keyword evidence="3" id="KW-0418">Kinase</keyword>
<dbReference type="GO" id="GO:0004340">
    <property type="term" value="F:glucokinase activity"/>
    <property type="evidence" value="ECO:0007669"/>
    <property type="project" value="UniProtKB-EC"/>
</dbReference>
<evidence type="ECO:0000256" key="1">
    <source>
        <dbReference type="ARBA" id="ARBA00006479"/>
    </source>
</evidence>
<keyword evidence="4" id="KW-1185">Reference proteome</keyword>
<dbReference type="EMBL" id="SJPJ01000001">
    <property type="protein sequence ID" value="TWT79098.1"/>
    <property type="molecule type" value="Genomic_DNA"/>
</dbReference>
<reference evidence="3 4" key="1">
    <citation type="submission" date="2019-02" db="EMBL/GenBank/DDBJ databases">
        <title>Deep-cultivation of Planctomycetes and their phenomic and genomic characterization uncovers novel biology.</title>
        <authorList>
            <person name="Wiegand S."/>
            <person name="Jogler M."/>
            <person name="Boedeker C."/>
            <person name="Pinto D."/>
            <person name="Vollmers J."/>
            <person name="Rivas-Marin E."/>
            <person name="Kohn T."/>
            <person name="Peeters S.H."/>
            <person name="Heuer A."/>
            <person name="Rast P."/>
            <person name="Oberbeckmann S."/>
            <person name="Bunk B."/>
            <person name="Jeske O."/>
            <person name="Meyerdierks A."/>
            <person name="Storesund J.E."/>
            <person name="Kallscheuer N."/>
            <person name="Luecker S."/>
            <person name="Lage O.M."/>
            <person name="Pohl T."/>
            <person name="Merkel B.J."/>
            <person name="Hornburger P."/>
            <person name="Mueller R.-W."/>
            <person name="Bruemmer F."/>
            <person name="Labrenz M."/>
            <person name="Spormann A.M."/>
            <person name="Op Den Camp H."/>
            <person name="Overmann J."/>
            <person name="Amann R."/>
            <person name="Jetten M.S.M."/>
            <person name="Mascher T."/>
            <person name="Medema M.H."/>
            <person name="Devos D.P."/>
            <person name="Kaster A.-K."/>
            <person name="Ovreas L."/>
            <person name="Rohde M."/>
            <person name="Galperin M.Y."/>
            <person name="Jogler C."/>
        </authorList>
    </citation>
    <scope>NUCLEOTIDE SEQUENCE [LARGE SCALE GENOMIC DNA]</scope>
    <source>
        <strain evidence="3 4">CA13</strain>
    </source>
</reference>
<feature type="region of interest" description="Disordered" evidence="2">
    <location>
        <begin position="344"/>
        <end position="381"/>
    </location>
</feature>
<comment type="similarity">
    <text evidence="1">Belongs to the ROK (NagC/XylR) family.</text>
</comment>
<proteinExistence type="inferred from homology"/>
<dbReference type="EC" id="2.7.1.2" evidence="3"/>
<keyword evidence="3" id="KW-0808">Transferase</keyword>
<protein>
    <submittedName>
        <fullName evidence="3">Glucokinase</fullName>
        <ecNumber evidence="3">2.7.1.2</ecNumber>
    </submittedName>
</protein>
<evidence type="ECO:0000256" key="2">
    <source>
        <dbReference type="SAM" id="MobiDB-lite"/>
    </source>
</evidence>
<dbReference type="Pfam" id="PF00480">
    <property type="entry name" value="ROK"/>
    <property type="match status" value="1"/>
</dbReference>
<evidence type="ECO:0000313" key="3">
    <source>
        <dbReference type="EMBL" id="TWT79098.1"/>
    </source>
</evidence>
<dbReference type="PANTHER" id="PTHR18964">
    <property type="entry name" value="ROK (REPRESSOR, ORF, KINASE) FAMILY"/>
    <property type="match status" value="1"/>
</dbReference>
<name>A0A5C5YVP7_9BACT</name>
<dbReference type="PROSITE" id="PS01125">
    <property type="entry name" value="ROK"/>
    <property type="match status" value="1"/>
</dbReference>
<feature type="compositionally biased region" description="Basic and acidic residues" evidence="2">
    <location>
        <begin position="344"/>
        <end position="355"/>
    </location>
</feature>
<feature type="compositionally biased region" description="Basic and acidic residues" evidence="2">
    <location>
        <begin position="364"/>
        <end position="381"/>
    </location>
</feature>
<dbReference type="InterPro" id="IPR049874">
    <property type="entry name" value="ROK_cs"/>
</dbReference>
<dbReference type="InterPro" id="IPR043129">
    <property type="entry name" value="ATPase_NBD"/>
</dbReference>
<dbReference type="AlphaFoldDB" id="A0A5C5YVP7"/>
<dbReference type="PANTHER" id="PTHR18964:SF149">
    <property type="entry name" value="BIFUNCTIONAL UDP-N-ACETYLGLUCOSAMINE 2-EPIMERASE_N-ACETYLMANNOSAMINE KINASE"/>
    <property type="match status" value="1"/>
</dbReference>
<organism evidence="3 4">
    <name type="scientific">Novipirellula herctigrandis</name>
    <dbReference type="NCBI Taxonomy" id="2527986"/>
    <lineage>
        <taxon>Bacteria</taxon>
        <taxon>Pseudomonadati</taxon>
        <taxon>Planctomycetota</taxon>
        <taxon>Planctomycetia</taxon>
        <taxon>Pirellulales</taxon>
        <taxon>Pirellulaceae</taxon>
        <taxon>Novipirellula</taxon>
    </lineage>
</organism>
<dbReference type="Proteomes" id="UP000315010">
    <property type="component" value="Unassembled WGS sequence"/>
</dbReference>
<accession>A0A5C5YVP7</accession>
<dbReference type="SUPFAM" id="SSF53067">
    <property type="entry name" value="Actin-like ATPase domain"/>
    <property type="match status" value="1"/>
</dbReference>
<evidence type="ECO:0000313" key="4">
    <source>
        <dbReference type="Proteomes" id="UP000315010"/>
    </source>
</evidence>
<comment type="caution">
    <text evidence="3">The sequence shown here is derived from an EMBL/GenBank/DDBJ whole genome shotgun (WGS) entry which is preliminary data.</text>
</comment>
<dbReference type="Gene3D" id="3.30.420.40">
    <property type="match status" value="2"/>
</dbReference>
<sequence>MTQPQDIDSAHGTSSIHLGIDVGGTDVKLGLVDGNGAILAEDRTPTSGLGNPTAVFEFAHQFADQQMRAKNLAGVRLCGVGLAVPGVLDTQVSVIREVVNLQGWLGVPLKEELERVFELPSVVINDANSAAYAEHSLRGLGNHSLALVTLGTGVGCGMVIAGDPFGGDHGCAGELGHITIDFSDEALPCTCGSRGHLETYAGSGGVMNRMKSALKDGADSSGGSISVTEITSPREIAAGAEAGDAICKRVIADTASYVGRAIGLIGQTVDPAVVLLGGAMTFGGNERRVGREFLETVRQTVQQTTLVQVGENIKIEFATLGNQAGMIGAAMVARHQGIRDQELRQQGIRDRDLRDQATGPAAPGDRDSRESVVRDSVVTRE</sequence>
<dbReference type="OrthoDB" id="9795247at2"/>
<dbReference type="InterPro" id="IPR000600">
    <property type="entry name" value="ROK"/>
</dbReference>
<gene>
    <name evidence="3" type="primary">glcK_1</name>
    <name evidence="3" type="ORF">CA13_04950</name>
</gene>
<dbReference type="RefSeq" id="WP_146394362.1">
    <property type="nucleotide sequence ID" value="NZ_SJPJ01000001.1"/>
</dbReference>